<evidence type="ECO:0008006" key="4">
    <source>
        <dbReference type="Google" id="ProtNLM"/>
    </source>
</evidence>
<feature type="transmembrane region" description="Helical" evidence="1">
    <location>
        <begin position="166"/>
        <end position="183"/>
    </location>
</feature>
<dbReference type="AlphaFoldDB" id="A0AAU9LEV4"/>
<dbReference type="PANTHER" id="PTHR13439:SF4">
    <property type="entry name" value="TLC DOMAIN-CONTAINING PROTEIN"/>
    <property type="match status" value="1"/>
</dbReference>
<organism evidence="2 3">
    <name type="scientific">Peronospora belbahrii</name>
    <dbReference type="NCBI Taxonomy" id="622444"/>
    <lineage>
        <taxon>Eukaryota</taxon>
        <taxon>Sar</taxon>
        <taxon>Stramenopiles</taxon>
        <taxon>Oomycota</taxon>
        <taxon>Peronosporomycetes</taxon>
        <taxon>Peronosporales</taxon>
        <taxon>Peronosporaceae</taxon>
        <taxon>Peronospora</taxon>
    </lineage>
</organism>
<dbReference type="InterPro" id="IPR050846">
    <property type="entry name" value="TLCD"/>
</dbReference>
<comment type="caution">
    <text evidence="2">The sequence shown here is derived from an EMBL/GenBank/DDBJ whole genome shotgun (WGS) entry which is preliminary data.</text>
</comment>
<dbReference type="GO" id="GO:0005886">
    <property type="term" value="C:plasma membrane"/>
    <property type="evidence" value="ECO:0007669"/>
    <property type="project" value="TreeGrafter"/>
</dbReference>
<feature type="transmembrane region" description="Helical" evidence="1">
    <location>
        <begin position="32"/>
        <end position="49"/>
    </location>
</feature>
<feature type="transmembrane region" description="Helical" evidence="1">
    <location>
        <begin position="61"/>
        <end position="85"/>
    </location>
</feature>
<dbReference type="Proteomes" id="UP001160483">
    <property type="component" value="Unassembled WGS sequence"/>
</dbReference>
<keyword evidence="1" id="KW-1133">Transmembrane helix</keyword>
<dbReference type="GO" id="GO:0097035">
    <property type="term" value="P:regulation of membrane lipid distribution"/>
    <property type="evidence" value="ECO:0007669"/>
    <property type="project" value="TreeGrafter"/>
</dbReference>
<keyword evidence="1" id="KW-0812">Transmembrane</keyword>
<protein>
    <recommendedName>
        <fullName evidence="4">TLC domain-containing protein</fullName>
    </recommendedName>
</protein>
<dbReference type="GO" id="GO:0055091">
    <property type="term" value="P:phospholipid homeostasis"/>
    <property type="evidence" value="ECO:0007669"/>
    <property type="project" value="TreeGrafter"/>
</dbReference>
<dbReference type="EMBL" id="CAKKTJ010000328">
    <property type="protein sequence ID" value="CAH0481427.1"/>
    <property type="molecule type" value="Genomic_DNA"/>
</dbReference>
<feature type="transmembrane region" description="Helical" evidence="1">
    <location>
        <begin position="125"/>
        <end position="146"/>
    </location>
</feature>
<keyword evidence="1" id="KW-0472">Membrane</keyword>
<reference evidence="2" key="1">
    <citation type="submission" date="2021-11" db="EMBL/GenBank/DDBJ databases">
        <authorList>
            <person name="Islam A."/>
            <person name="Islam S."/>
            <person name="Flora M.S."/>
            <person name="Rahman M."/>
            <person name="Ziaur R.M."/>
            <person name="Epstein J.H."/>
            <person name="Hassan M."/>
            <person name="Klassen M."/>
            <person name="Woodard K."/>
            <person name="Webb A."/>
            <person name="Webby R.J."/>
            <person name="El Zowalaty M.E."/>
        </authorList>
    </citation>
    <scope>NUCLEOTIDE SEQUENCE</scope>
    <source>
        <strain evidence="2">Pbs3</strain>
    </source>
</reference>
<evidence type="ECO:0000313" key="3">
    <source>
        <dbReference type="Proteomes" id="UP001160483"/>
    </source>
</evidence>
<name>A0AAU9LEV4_9STRA</name>
<feature type="transmembrane region" description="Helical" evidence="1">
    <location>
        <begin position="195"/>
        <end position="213"/>
    </location>
</feature>
<feature type="transmembrane region" description="Helical" evidence="1">
    <location>
        <begin position="7"/>
        <end position="26"/>
    </location>
</feature>
<dbReference type="PANTHER" id="PTHR13439">
    <property type="entry name" value="CT120 PROTEIN"/>
    <property type="match status" value="1"/>
</dbReference>
<evidence type="ECO:0000313" key="2">
    <source>
        <dbReference type="EMBL" id="CAH0481427.1"/>
    </source>
</evidence>
<dbReference type="GO" id="GO:0071709">
    <property type="term" value="P:membrane assembly"/>
    <property type="evidence" value="ECO:0007669"/>
    <property type="project" value="TreeGrafter"/>
</dbReference>
<accession>A0AAU9LEV4</accession>
<proteinExistence type="predicted"/>
<sequence length="263" mass="29587">MSTKALIITWISMCVILLYSNSTLWIVVASSMAFATIRVVIVPLALSKVKSFPALSTFSQLLCSNTAVSILHSALSSALAIFALLTSHSLHGDYVNTVTRSEFVATSVSTGYFAYDLWDYVVNGLYIKSPGIVLHHVVVLSCYISALTRKSSLLRWVWRAQWTSFALVRFLPHVIVAVLTYQARPVFLSWRSVESYSLTCLMLSFSSMFAMLIKRTILLYSFRRLPLRNRPDVIGLVVNNCYRAIDCITKKQTHLTTVVKGRW</sequence>
<dbReference type="GO" id="GO:0007009">
    <property type="term" value="P:plasma membrane organization"/>
    <property type="evidence" value="ECO:0007669"/>
    <property type="project" value="TreeGrafter"/>
</dbReference>
<evidence type="ECO:0000256" key="1">
    <source>
        <dbReference type="SAM" id="Phobius"/>
    </source>
</evidence>
<gene>
    <name evidence="2" type="ORF">PBS003_LOCUS8033</name>
</gene>